<dbReference type="RefSeq" id="WP_206716675.1">
    <property type="nucleotide sequence ID" value="NZ_CP071091.1"/>
</dbReference>
<evidence type="ECO:0000256" key="1">
    <source>
        <dbReference type="ARBA" id="ARBA00007613"/>
    </source>
</evidence>
<evidence type="ECO:0000256" key="3">
    <source>
        <dbReference type="SAM" id="SignalP"/>
    </source>
</evidence>
<comment type="similarity">
    <text evidence="1">Belongs to the outer membrane factor (OMF) (TC 1.B.17) family.</text>
</comment>
<dbReference type="PANTHER" id="PTHR30203:SF24">
    <property type="entry name" value="BLR4935 PROTEIN"/>
    <property type="match status" value="1"/>
</dbReference>
<reference evidence="4 5" key="1">
    <citation type="submission" date="2021-02" db="EMBL/GenBank/DDBJ databases">
        <title>De Novo genome assembly of isolated myxobacteria.</title>
        <authorList>
            <person name="Stevens D.C."/>
        </authorList>
    </citation>
    <scope>NUCLEOTIDE SEQUENCE [LARGE SCALE GENOMIC DNA]</scope>
    <source>
        <strain evidence="4 5">SCHIC003</strain>
    </source>
</reference>
<feature type="compositionally biased region" description="Low complexity" evidence="2">
    <location>
        <begin position="463"/>
        <end position="492"/>
    </location>
</feature>
<proteinExistence type="inferred from homology"/>
<protein>
    <submittedName>
        <fullName evidence="4">TolC family protein</fullName>
    </submittedName>
</protein>
<keyword evidence="3" id="KW-0732">Signal</keyword>
<dbReference type="Pfam" id="PF02321">
    <property type="entry name" value="OEP"/>
    <property type="match status" value="2"/>
</dbReference>
<dbReference type="Gene3D" id="1.20.1600.10">
    <property type="entry name" value="Outer membrane efflux proteins (OEP)"/>
    <property type="match status" value="1"/>
</dbReference>
<dbReference type="InterPro" id="IPR010131">
    <property type="entry name" value="MdtP/NodT-like"/>
</dbReference>
<organism evidence="4 5">
    <name type="scientific">Myxococcus landrumensis</name>
    <dbReference type="NCBI Taxonomy" id="2813577"/>
    <lineage>
        <taxon>Bacteria</taxon>
        <taxon>Pseudomonadati</taxon>
        <taxon>Myxococcota</taxon>
        <taxon>Myxococcia</taxon>
        <taxon>Myxococcales</taxon>
        <taxon>Cystobacterineae</taxon>
        <taxon>Myxococcaceae</taxon>
        <taxon>Myxococcus</taxon>
    </lineage>
</organism>
<sequence length="492" mass="52432">MSLPASSSVRRLDAPRHLVVVLALLSPLAALAQAPHPAPEPSATAVSSLATDQTLSKLLTEALEARPELRQVEAQEKAAQERVPQAGALPDPVLQVGIQNDGFGELMIGEMEGSYVSIMASQALPFPGKRDLRTEVARLGAKAVSAQVLRARLTIEAELRRAYLDLLMTRERRGLLDRLEAIWKQSADLARIRYETGDGAQSDLLRAQLELNRIRQRRVALDAEERTRVQTLNRLSGRNLDEPLPTTTRVRDLGIPELGEVEAAEKDAFERSPELAEGRANISQAQQQMALARRERWPDFTVSAGVMPRGGDFPTMWQANVGVNLPIFSGSKQNRAVAESVALADATTRATQTVEQILRLRVRERLTALSALRETAVLYRSGLLMQSAATAESTLTQYRVGRASFASVLEANSGIVRDEEDFLSTLVEAQRLAIAQAEVSLEPVAAIGGGSAGAGGMPGAGGTASTPARGAAPSGGAAGAAPSSASSSMSGM</sequence>
<dbReference type="PANTHER" id="PTHR30203">
    <property type="entry name" value="OUTER MEMBRANE CATION EFFLUX PROTEIN"/>
    <property type="match status" value="1"/>
</dbReference>
<evidence type="ECO:0000313" key="4">
    <source>
        <dbReference type="EMBL" id="QSQ14925.1"/>
    </source>
</evidence>
<name>A0ABX7N851_9BACT</name>
<feature type="region of interest" description="Disordered" evidence="2">
    <location>
        <begin position="455"/>
        <end position="492"/>
    </location>
</feature>
<dbReference type="EMBL" id="CP071091">
    <property type="protein sequence ID" value="QSQ14925.1"/>
    <property type="molecule type" value="Genomic_DNA"/>
</dbReference>
<dbReference type="InterPro" id="IPR003423">
    <property type="entry name" value="OMP_efflux"/>
</dbReference>
<dbReference type="Proteomes" id="UP000663090">
    <property type="component" value="Chromosome"/>
</dbReference>
<accession>A0ABX7N851</accession>
<dbReference type="SUPFAM" id="SSF56954">
    <property type="entry name" value="Outer membrane efflux proteins (OEP)"/>
    <property type="match status" value="1"/>
</dbReference>
<keyword evidence="5" id="KW-1185">Reference proteome</keyword>
<gene>
    <name evidence="4" type="ORF">JY572_02235</name>
</gene>
<feature type="signal peptide" evidence="3">
    <location>
        <begin position="1"/>
        <end position="32"/>
    </location>
</feature>
<evidence type="ECO:0000256" key="2">
    <source>
        <dbReference type="SAM" id="MobiDB-lite"/>
    </source>
</evidence>
<evidence type="ECO:0000313" key="5">
    <source>
        <dbReference type="Proteomes" id="UP000663090"/>
    </source>
</evidence>
<feature type="chain" id="PRO_5046326965" evidence="3">
    <location>
        <begin position="33"/>
        <end position="492"/>
    </location>
</feature>